<keyword evidence="2" id="KW-1185">Reference proteome</keyword>
<dbReference type="EMBL" id="JAGEPF010000040">
    <property type="protein sequence ID" value="MBO2464964.1"/>
    <property type="molecule type" value="Genomic_DNA"/>
</dbReference>
<protein>
    <submittedName>
        <fullName evidence="1">Uncharacterized protein</fullName>
    </submittedName>
</protein>
<name>A0ABS3S9R4_9ACTN</name>
<sequence length="236" mass="25677">MNTTTIEIFHNIAENSIARCAGLLGYQPQHPVRKVFTFTLPADEPADVHALAEHAYRVGNGDDPLSGAYYRLARRSMSVGDLVRLNGLVWLSCASTGFSLLTHWPLVHVQSDRYDVPAGILAANTIDITELAAAADTTDNVPRAVRLDQPAASAGPAVHRYGATLERLRQLITREAADDISDLISELPALRAAAHECSQTTTRGLEKMFKVLLSVRRIQTVQSRHDCGGRGRSAGR</sequence>
<accession>A0ABS3S9R4</accession>
<dbReference type="RefSeq" id="WP_208251827.1">
    <property type="nucleotide sequence ID" value="NZ_JAGEPF010000040.1"/>
</dbReference>
<proteinExistence type="predicted"/>
<evidence type="ECO:0000313" key="1">
    <source>
        <dbReference type="EMBL" id="MBO2464964.1"/>
    </source>
</evidence>
<reference evidence="1 2" key="1">
    <citation type="submission" date="2021-03" db="EMBL/GenBank/DDBJ databases">
        <title>Actinomadura violae sp. nov., isolated from lichen in Thailand.</title>
        <authorList>
            <person name="Kanchanasin P."/>
            <person name="Saeng-In P."/>
            <person name="Phongsopitanun W."/>
            <person name="Yuki M."/>
            <person name="Kudo T."/>
            <person name="Ohkuma M."/>
            <person name="Tanasupawat S."/>
        </authorList>
    </citation>
    <scope>NUCLEOTIDE SEQUENCE [LARGE SCALE GENOMIC DNA]</scope>
    <source>
        <strain evidence="1 2">LCR2-06</strain>
    </source>
</reference>
<dbReference type="Proteomes" id="UP000680206">
    <property type="component" value="Unassembled WGS sequence"/>
</dbReference>
<gene>
    <name evidence="1" type="ORF">J4709_46105</name>
</gene>
<comment type="caution">
    <text evidence="1">The sequence shown here is derived from an EMBL/GenBank/DDBJ whole genome shotgun (WGS) entry which is preliminary data.</text>
</comment>
<evidence type="ECO:0000313" key="2">
    <source>
        <dbReference type="Proteomes" id="UP000680206"/>
    </source>
</evidence>
<organism evidence="1 2">
    <name type="scientific">Actinomadura violacea</name>
    <dbReference type="NCBI Taxonomy" id="2819934"/>
    <lineage>
        <taxon>Bacteria</taxon>
        <taxon>Bacillati</taxon>
        <taxon>Actinomycetota</taxon>
        <taxon>Actinomycetes</taxon>
        <taxon>Streptosporangiales</taxon>
        <taxon>Thermomonosporaceae</taxon>
        <taxon>Actinomadura</taxon>
    </lineage>
</organism>